<feature type="region of interest" description="Disordered" evidence="1">
    <location>
        <begin position="1"/>
        <end position="56"/>
    </location>
</feature>
<name>A0A9J7KNZ5_BRAFL</name>
<proteinExistence type="predicted"/>
<accession>A0A9J7KNZ5</accession>
<dbReference type="RefSeq" id="XP_035667465.1">
    <property type="nucleotide sequence ID" value="XM_035811572.1"/>
</dbReference>
<dbReference type="OMA" id="GHKANRI"/>
<evidence type="ECO:0000313" key="4">
    <source>
        <dbReference type="RefSeq" id="XP_035667466.1"/>
    </source>
</evidence>
<organism evidence="2 4">
    <name type="scientific">Branchiostoma floridae</name>
    <name type="common">Florida lancelet</name>
    <name type="synonym">Amphioxus</name>
    <dbReference type="NCBI Taxonomy" id="7739"/>
    <lineage>
        <taxon>Eukaryota</taxon>
        <taxon>Metazoa</taxon>
        <taxon>Chordata</taxon>
        <taxon>Cephalochordata</taxon>
        <taxon>Leptocardii</taxon>
        <taxon>Amphioxiformes</taxon>
        <taxon>Branchiostomatidae</taxon>
        <taxon>Branchiostoma</taxon>
    </lineage>
</organism>
<evidence type="ECO:0000313" key="3">
    <source>
        <dbReference type="RefSeq" id="XP_035667465.1"/>
    </source>
</evidence>
<dbReference type="KEGG" id="bfo:118410087"/>
<dbReference type="Proteomes" id="UP000001554">
    <property type="component" value="Chromosome 2"/>
</dbReference>
<feature type="region of interest" description="Disordered" evidence="1">
    <location>
        <begin position="392"/>
        <end position="424"/>
    </location>
</feature>
<feature type="region of interest" description="Disordered" evidence="1">
    <location>
        <begin position="194"/>
        <end position="224"/>
    </location>
</feature>
<gene>
    <name evidence="3 4" type="primary">LOC118410087</name>
</gene>
<keyword evidence="2" id="KW-1185">Reference proteome</keyword>
<dbReference type="AlphaFoldDB" id="A0A9J7KNZ5"/>
<feature type="compositionally biased region" description="Polar residues" evidence="1">
    <location>
        <begin position="401"/>
        <end position="410"/>
    </location>
</feature>
<reference evidence="2" key="1">
    <citation type="journal article" date="2020" name="Nat. Ecol. Evol.">
        <title>Deeply conserved synteny resolves early events in vertebrate evolution.</title>
        <authorList>
            <person name="Simakov O."/>
            <person name="Marletaz F."/>
            <person name="Yue J.X."/>
            <person name="O'Connell B."/>
            <person name="Jenkins J."/>
            <person name="Brandt A."/>
            <person name="Calef R."/>
            <person name="Tung C.H."/>
            <person name="Huang T.K."/>
            <person name="Schmutz J."/>
            <person name="Satoh N."/>
            <person name="Yu J.K."/>
            <person name="Putnam N.H."/>
            <person name="Green R.E."/>
            <person name="Rokhsar D.S."/>
        </authorList>
    </citation>
    <scope>NUCLEOTIDE SEQUENCE [LARGE SCALE GENOMIC DNA]</scope>
    <source>
        <strain evidence="2">S238N-H82</strain>
    </source>
</reference>
<dbReference type="OrthoDB" id="10037682at2759"/>
<feature type="region of interest" description="Disordered" evidence="1">
    <location>
        <begin position="294"/>
        <end position="366"/>
    </location>
</feature>
<evidence type="ECO:0000256" key="1">
    <source>
        <dbReference type="SAM" id="MobiDB-lite"/>
    </source>
</evidence>
<reference evidence="3 4" key="2">
    <citation type="submission" date="2025-04" db="UniProtKB">
        <authorList>
            <consortium name="RefSeq"/>
        </authorList>
    </citation>
    <scope>IDENTIFICATION</scope>
    <source>
        <strain evidence="3 4">S238N-H82</strain>
        <tissue evidence="3 4">Testes</tissue>
    </source>
</reference>
<sequence length="475" mass="54191">MPPETQIPAHLRTPKTSYSDDYKKPRPFKQIKARPFSPGRRNNPHPRTGFLDTPNSARFATGTALLQERVRKAVRDYMRRASVESRPDNPQDMTNTDFFSVQPKEIQQRLPNTGEHVVKKFVRPSMQYLKQSLEPPQQQQYHQPPDPEVPRVSIQARLPQYKPREKWVVVNKGPPTAPEDQPHWSTWNTKTPFHPPTAPQHHVNSVPSRPKTAPPGEFREDEQEWTTYRTVKTPPHAMTGYTAYPQSHQPIPPPDNRPVSAMDGQVGKFKTWAQNADDYEKQIVYDMLKSLNGGKSAGPERSQPSSMRVHVATRGSSPVRLEKSASQNRATRSAPARQRRKLAPTGANNGPPPAYRLNGIDGRVDGNPREEKILKDYMEDLEEKAYLSEIFKSSSGKKDSQVQSGKSNVTIARLPPNPPRWYRNQPKKSLDYTCNVSFFQHVRPPHRSHFIIAPDWTSERLTVRKKINHMVSSSV</sequence>
<feature type="region of interest" description="Disordered" evidence="1">
    <location>
        <begin position="128"/>
        <end position="149"/>
    </location>
</feature>
<evidence type="ECO:0000313" key="2">
    <source>
        <dbReference type="Proteomes" id="UP000001554"/>
    </source>
</evidence>
<protein>
    <submittedName>
        <fullName evidence="3 4">Uncharacterized protein LOC118410087 isoform X1</fullName>
    </submittedName>
</protein>
<dbReference type="RefSeq" id="XP_035667466.1">
    <property type="nucleotide sequence ID" value="XM_035811573.1"/>
</dbReference>
<dbReference type="GeneID" id="118410087"/>